<keyword evidence="11" id="KW-1185">Reference proteome</keyword>
<evidence type="ECO:0000256" key="6">
    <source>
        <dbReference type="ARBA" id="ARBA00022884"/>
    </source>
</evidence>
<dbReference type="HAMAP" id="MF_00607">
    <property type="entry name" value="16SrRNA_methyltr_A"/>
    <property type="match status" value="1"/>
</dbReference>
<dbReference type="SMART" id="SM00650">
    <property type="entry name" value="rADc"/>
    <property type="match status" value="1"/>
</dbReference>
<keyword evidence="3 7" id="KW-0489">Methyltransferase</keyword>
<dbReference type="PROSITE" id="PS51689">
    <property type="entry name" value="SAM_RNA_A_N6_MT"/>
    <property type="match status" value="1"/>
</dbReference>
<feature type="binding site" evidence="7 8">
    <location>
        <position position="90"/>
    </location>
    <ligand>
        <name>S-adenosyl-L-methionine</name>
        <dbReference type="ChEBI" id="CHEBI:59789"/>
    </ligand>
</feature>
<feature type="binding site" evidence="7 8">
    <location>
        <position position="19"/>
    </location>
    <ligand>
        <name>S-adenosyl-L-methionine</name>
        <dbReference type="ChEBI" id="CHEBI:59789"/>
    </ligand>
</feature>
<comment type="function">
    <text evidence="7">Specifically dimethylates two adjacent adenosines (A1518 and A1519) in the loop of a conserved hairpin near the 3'-end of 16S rRNA in the 30S particle. May play a critical role in biogenesis of 30S subunits.</text>
</comment>
<dbReference type="NCBIfam" id="TIGR00755">
    <property type="entry name" value="ksgA"/>
    <property type="match status" value="1"/>
</dbReference>
<dbReference type="RefSeq" id="WP_014107716.1">
    <property type="nucleotide sequence ID" value="NC_016041.1"/>
</dbReference>
<evidence type="ECO:0000256" key="7">
    <source>
        <dbReference type="HAMAP-Rule" id="MF_00607"/>
    </source>
</evidence>
<dbReference type="Proteomes" id="UP000009282">
    <property type="component" value="Chromosome"/>
</dbReference>
<dbReference type="GO" id="GO:0052908">
    <property type="term" value="F:16S rRNA (adenine(1518)-N(6)/adenine(1519)-N(6))-dimethyltransferase activity"/>
    <property type="evidence" value="ECO:0007669"/>
    <property type="project" value="UniProtKB-EC"/>
</dbReference>
<evidence type="ECO:0000256" key="4">
    <source>
        <dbReference type="ARBA" id="ARBA00022679"/>
    </source>
</evidence>
<dbReference type="InterPro" id="IPR020598">
    <property type="entry name" value="rRNA_Ade_methylase_Trfase_N"/>
</dbReference>
<keyword evidence="4 7" id="KW-0808">Transferase</keyword>
<evidence type="ECO:0000313" key="11">
    <source>
        <dbReference type="Proteomes" id="UP000009282"/>
    </source>
</evidence>
<dbReference type="FunFam" id="1.10.8.100:FF:000001">
    <property type="entry name" value="Ribosomal RNA small subunit methyltransferase A"/>
    <property type="match status" value="1"/>
</dbReference>
<dbReference type="InterPro" id="IPR001737">
    <property type="entry name" value="KsgA/Erm"/>
</dbReference>
<keyword evidence="1 7" id="KW-0963">Cytoplasm</keyword>
<feature type="binding site" evidence="7 8">
    <location>
        <position position="111"/>
    </location>
    <ligand>
        <name>S-adenosyl-L-methionine</name>
        <dbReference type="ChEBI" id="CHEBI:59789"/>
    </ligand>
</feature>
<comment type="similarity">
    <text evidence="7">Belongs to the class I-like SAM-binding methyltransferase superfamily. rRNA adenine N(6)-methyltransferase family. RsmA subfamily.</text>
</comment>
<name>G4QFQ6_GLANF</name>
<feature type="binding site" evidence="7 8">
    <location>
        <position position="44"/>
    </location>
    <ligand>
        <name>S-adenosyl-L-methionine</name>
        <dbReference type="ChEBI" id="CHEBI:59789"/>
    </ligand>
</feature>
<dbReference type="PANTHER" id="PTHR11727:SF7">
    <property type="entry name" value="DIMETHYLADENOSINE TRANSFERASE-RELATED"/>
    <property type="match status" value="1"/>
</dbReference>
<evidence type="ECO:0000256" key="3">
    <source>
        <dbReference type="ARBA" id="ARBA00022603"/>
    </source>
</evidence>
<evidence type="ECO:0000256" key="8">
    <source>
        <dbReference type="PROSITE-ProRule" id="PRU01026"/>
    </source>
</evidence>
<sequence length="293" mass="33187">MSQKHLGHTARKRFGQNFLHDQYVIDKIVSAINPKPGENLVEIGPGLGALTDPVAEEVDHLTVVELDRDLAKRLREHPFLSKKLTVIEEDALKFDFASLVKTDGELRIFGNLPYNISTPLMFHLFTFTNKVKDMHFMLQNEVVKRLCASHGDKLYGRLSVMAQYYCQAIPVVAVPPTAFKPAPKVDSAVVRLVPHATPPAQVDSIDRLQQVVTTAFNQRRKTIRNSLKELMSHEEIESLGIKPELRAEALSLQDFALIANYVEKKRIAFEKEEFEKEELEQQSAEETVTKKAD</sequence>
<feature type="binding site" evidence="7 8">
    <location>
        <position position="65"/>
    </location>
    <ligand>
        <name>S-adenosyl-L-methionine</name>
        <dbReference type="ChEBI" id="CHEBI:59789"/>
    </ligand>
</feature>
<evidence type="ECO:0000313" key="10">
    <source>
        <dbReference type="EMBL" id="AEP28841.1"/>
    </source>
</evidence>
<keyword evidence="6 7" id="KW-0694">RNA-binding</keyword>
<protein>
    <recommendedName>
        <fullName evidence="7">Ribosomal RNA small subunit methyltransferase A</fullName>
        <ecNumber evidence="7">2.1.1.182</ecNumber>
    </recommendedName>
    <alternativeName>
        <fullName evidence="7">16S rRNA (adenine(1518)-N(6)/adenine(1519)-N(6))-dimethyltransferase</fullName>
    </alternativeName>
    <alternativeName>
        <fullName evidence="7">16S rRNA dimethyladenosine transferase</fullName>
    </alternativeName>
    <alternativeName>
        <fullName evidence="7">16S rRNA dimethylase</fullName>
    </alternativeName>
    <alternativeName>
        <fullName evidence="7">S-adenosylmethionine-6-N', N'-adenosyl(rRNA) dimethyltransferase</fullName>
    </alternativeName>
</protein>
<dbReference type="EMBL" id="CP003060">
    <property type="protein sequence ID" value="AEP28841.1"/>
    <property type="molecule type" value="Genomic_DNA"/>
</dbReference>
<comment type="catalytic activity">
    <reaction evidence="7">
        <text>adenosine(1518)/adenosine(1519) in 16S rRNA + 4 S-adenosyl-L-methionine = N(6)-dimethyladenosine(1518)/N(6)-dimethyladenosine(1519) in 16S rRNA + 4 S-adenosyl-L-homocysteine + 4 H(+)</text>
        <dbReference type="Rhea" id="RHEA:19609"/>
        <dbReference type="Rhea" id="RHEA-COMP:10232"/>
        <dbReference type="Rhea" id="RHEA-COMP:10233"/>
        <dbReference type="ChEBI" id="CHEBI:15378"/>
        <dbReference type="ChEBI" id="CHEBI:57856"/>
        <dbReference type="ChEBI" id="CHEBI:59789"/>
        <dbReference type="ChEBI" id="CHEBI:74411"/>
        <dbReference type="ChEBI" id="CHEBI:74493"/>
        <dbReference type="EC" id="2.1.1.182"/>
    </reaction>
</comment>
<dbReference type="CDD" id="cd02440">
    <property type="entry name" value="AdoMet_MTases"/>
    <property type="match status" value="1"/>
</dbReference>
<keyword evidence="5 7" id="KW-0949">S-adenosyl-L-methionine</keyword>
<dbReference type="InterPro" id="IPR011530">
    <property type="entry name" value="rRNA_adenine_dimethylase"/>
</dbReference>
<dbReference type="KEGG" id="gni:GNIT_0697"/>
<evidence type="ECO:0000256" key="5">
    <source>
        <dbReference type="ARBA" id="ARBA00022691"/>
    </source>
</evidence>
<dbReference type="Pfam" id="PF00398">
    <property type="entry name" value="RrnaAD"/>
    <property type="match status" value="1"/>
</dbReference>
<comment type="subcellular location">
    <subcellularLocation>
        <location evidence="7">Cytoplasm</location>
    </subcellularLocation>
</comment>
<organism evidence="10 11">
    <name type="scientific">Glaciecola nitratireducens (strain JCM 12485 / KCTC 12276 / FR1064)</name>
    <dbReference type="NCBI Taxonomy" id="1085623"/>
    <lineage>
        <taxon>Bacteria</taxon>
        <taxon>Pseudomonadati</taxon>
        <taxon>Pseudomonadota</taxon>
        <taxon>Gammaproteobacteria</taxon>
        <taxon>Alteromonadales</taxon>
        <taxon>Alteromonadaceae</taxon>
        <taxon>Brumicola</taxon>
    </lineage>
</organism>
<dbReference type="AlphaFoldDB" id="G4QFQ6"/>
<feature type="binding site" evidence="7 8">
    <location>
        <position position="17"/>
    </location>
    <ligand>
        <name>S-adenosyl-L-methionine</name>
        <dbReference type="ChEBI" id="CHEBI:59789"/>
    </ligand>
</feature>
<dbReference type="HOGENOM" id="CLU_041220_0_1_6"/>
<dbReference type="GO" id="GO:0003723">
    <property type="term" value="F:RNA binding"/>
    <property type="evidence" value="ECO:0007669"/>
    <property type="project" value="UniProtKB-UniRule"/>
</dbReference>
<dbReference type="InterPro" id="IPR020596">
    <property type="entry name" value="rRNA_Ade_Mease_Trfase_CS"/>
</dbReference>
<keyword evidence="2 7" id="KW-0698">rRNA processing</keyword>
<dbReference type="STRING" id="1085623.GNIT_0697"/>
<dbReference type="PROSITE" id="PS01131">
    <property type="entry name" value="RRNA_A_DIMETH"/>
    <property type="match status" value="1"/>
</dbReference>
<proteinExistence type="inferred from homology"/>
<gene>
    <name evidence="7" type="primary">rsmA</name>
    <name evidence="7 10" type="synonym">ksgA</name>
    <name evidence="10" type="ordered locus">GNIT_0697</name>
</gene>
<evidence type="ECO:0000256" key="2">
    <source>
        <dbReference type="ARBA" id="ARBA00022552"/>
    </source>
</evidence>
<evidence type="ECO:0000259" key="9">
    <source>
        <dbReference type="SMART" id="SM00650"/>
    </source>
</evidence>
<evidence type="ECO:0000256" key="1">
    <source>
        <dbReference type="ARBA" id="ARBA00022490"/>
    </source>
</evidence>
<dbReference type="Gene3D" id="3.40.50.150">
    <property type="entry name" value="Vaccinia Virus protein VP39"/>
    <property type="match status" value="1"/>
</dbReference>
<dbReference type="GO" id="GO:0005829">
    <property type="term" value="C:cytosol"/>
    <property type="evidence" value="ECO:0007669"/>
    <property type="project" value="TreeGrafter"/>
</dbReference>
<dbReference type="InterPro" id="IPR029063">
    <property type="entry name" value="SAM-dependent_MTases_sf"/>
</dbReference>
<dbReference type="SUPFAM" id="SSF53335">
    <property type="entry name" value="S-adenosyl-L-methionine-dependent methyltransferases"/>
    <property type="match status" value="1"/>
</dbReference>
<dbReference type="Gene3D" id="1.10.8.100">
    <property type="entry name" value="Ribosomal RNA adenine dimethylase-like, domain 2"/>
    <property type="match status" value="1"/>
</dbReference>
<dbReference type="eggNOG" id="COG0030">
    <property type="taxonomic scope" value="Bacteria"/>
</dbReference>
<dbReference type="InterPro" id="IPR023165">
    <property type="entry name" value="rRNA_Ade_diMease-like_C"/>
</dbReference>
<accession>G4QFQ6</accession>
<reference evidence="10 11" key="1">
    <citation type="journal article" date="2011" name="J. Bacteriol.">
        <title>Complete genome sequence of seawater bacterium Glaciecola nitratireducens FR1064T.</title>
        <authorList>
            <person name="Bian F."/>
            <person name="Qin Q.L."/>
            <person name="Xie B.B."/>
            <person name="Shu Y.L."/>
            <person name="Zhang X.Y."/>
            <person name="Yu Y."/>
            <person name="Chen B."/>
            <person name="Chen X.L."/>
            <person name="Zhou B.C."/>
            <person name="Zhang Y.Z."/>
        </authorList>
    </citation>
    <scope>NUCLEOTIDE SEQUENCE [LARGE SCALE GENOMIC DNA]</scope>
    <source>
        <strain evidence="11">JCM 12485 / KCTC 12276 / FR1064</strain>
    </source>
</reference>
<dbReference type="FunFam" id="3.40.50.150:FF:000006">
    <property type="entry name" value="Ribosomal RNA small subunit methyltransferase A"/>
    <property type="match status" value="1"/>
</dbReference>
<dbReference type="PANTHER" id="PTHR11727">
    <property type="entry name" value="DIMETHYLADENOSINE TRANSFERASE"/>
    <property type="match status" value="1"/>
</dbReference>
<dbReference type="EC" id="2.1.1.182" evidence="7"/>
<feature type="domain" description="Ribosomal RNA adenine methylase transferase N-terminal" evidence="9">
    <location>
        <begin position="24"/>
        <end position="196"/>
    </location>
</feature>